<keyword evidence="1" id="KW-0812">Transmembrane</keyword>
<feature type="transmembrane region" description="Helical" evidence="1">
    <location>
        <begin position="244"/>
        <end position="264"/>
    </location>
</feature>
<name>A0A4Z1BQ84_9STAP</name>
<dbReference type="RefSeq" id="WP_126564671.1">
    <property type="nucleotide sequence ID" value="NZ_BMCY01000003.1"/>
</dbReference>
<keyword evidence="3" id="KW-0378">Hydrolase</keyword>
<comment type="caution">
    <text evidence="3">The sequence shown here is derived from an EMBL/GenBank/DDBJ whole genome shotgun (WGS) entry which is preliminary data.</text>
</comment>
<keyword evidence="1" id="KW-1133">Transmembrane helix</keyword>
<feature type="transmembrane region" description="Helical" evidence="1">
    <location>
        <begin position="78"/>
        <end position="97"/>
    </location>
</feature>
<protein>
    <submittedName>
        <fullName evidence="3">CPBP family intramembrane metalloprotease</fullName>
    </submittedName>
</protein>
<evidence type="ECO:0000313" key="4">
    <source>
        <dbReference type="Proteomes" id="UP000297459"/>
    </source>
</evidence>
<dbReference type="GO" id="GO:0080120">
    <property type="term" value="P:CAAX-box protein maturation"/>
    <property type="evidence" value="ECO:0007669"/>
    <property type="project" value="UniProtKB-ARBA"/>
</dbReference>
<dbReference type="GO" id="GO:0008237">
    <property type="term" value="F:metallopeptidase activity"/>
    <property type="evidence" value="ECO:0007669"/>
    <property type="project" value="UniProtKB-KW"/>
</dbReference>
<gene>
    <name evidence="3" type="ORF">E2558_08630</name>
</gene>
<feature type="domain" description="CAAX prenyl protease 2/Lysostaphin resistance protein A-like" evidence="2">
    <location>
        <begin position="117"/>
        <end position="212"/>
    </location>
</feature>
<accession>A0A4Z1BQ84</accession>
<dbReference type="EMBL" id="SRPJ01000003">
    <property type="protein sequence ID" value="TGN27029.1"/>
    <property type="molecule type" value="Genomic_DNA"/>
</dbReference>
<dbReference type="GO" id="GO:0006508">
    <property type="term" value="P:proteolysis"/>
    <property type="evidence" value="ECO:0007669"/>
    <property type="project" value="UniProtKB-KW"/>
</dbReference>
<dbReference type="InterPro" id="IPR003675">
    <property type="entry name" value="Rce1/LyrA-like_dom"/>
</dbReference>
<evidence type="ECO:0000313" key="3">
    <source>
        <dbReference type="EMBL" id="TGN27029.1"/>
    </source>
</evidence>
<keyword evidence="4" id="KW-1185">Reference proteome</keyword>
<dbReference type="PANTHER" id="PTHR39430:SF1">
    <property type="entry name" value="PROTEASE"/>
    <property type="match status" value="1"/>
</dbReference>
<organism evidence="3 4">
    <name type="scientific">Staphylococcus pragensis</name>
    <dbReference type="NCBI Taxonomy" id="1611836"/>
    <lineage>
        <taxon>Bacteria</taxon>
        <taxon>Bacillati</taxon>
        <taxon>Bacillota</taxon>
        <taxon>Bacilli</taxon>
        <taxon>Bacillales</taxon>
        <taxon>Staphylococcaceae</taxon>
        <taxon>Staphylococcus</taxon>
    </lineage>
</organism>
<feature type="transmembrane region" description="Helical" evidence="1">
    <location>
        <begin position="173"/>
        <end position="193"/>
    </location>
</feature>
<dbReference type="GO" id="GO:0004175">
    <property type="term" value="F:endopeptidase activity"/>
    <property type="evidence" value="ECO:0007669"/>
    <property type="project" value="UniProtKB-ARBA"/>
</dbReference>
<dbReference type="PANTHER" id="PTHR39430">
    <property type="entry name" value="MEMBRANE-ASSOCIATED PROTEASE-RELATED"/>
    <property type="match status" value="1"/>
</dbReference>
<feature type="transmembrane region" description="Helical" evidence="1">
    <location>
        <begin position="148"/>
        <end position="167"/>
    </location>
</feature>
<feature type="transmembrane region" description="Helical" evidence="1">
    <location>
        <begin position="200"/>
        <end position="218"/>
    </location>
</feature>
<dbReference type="AlphaFoldDB" id="A0A4Z1BQ84"/>
<feature type="transmembrane region" description="Helical" evidence="1">
    <location>
        <begin position="117"/>
        <end position="136"/>
    </location>
</feature>
<reference evidence="3 4" key="1">
    <citation type="submission" date="2019-04" db="EMBL/GenBank/DDBJ databases">
        <title>Genomic characterization of Staphylococcus petrasii strains.</title>
        <authorList>
            <person name="Vrbovska V."/>
            <person name="Kovarovic V."/>
            <person name="Maslanova I."/>
            <person name="Indrakova A."/>
            <person name="Petras P."/>
            <person name="Sedo O."/>
            <person name="Svec P."/>
            <person name="Fisarova L."/>
            <person name="Sedlacek I."/>
            <person name="Doskar J."/>
            <person name="Pantucek R."/>
        </authorList>
    </citation>
    <scope>NUCLEOTIDE SEQUENCE [LARGE SCALE GENOMIC DNA]</scope>
    <source>
        <strain evidence="3 4">CCM 8529</strain>
    </source>
</reference>
<feature type="transmembrane region" description="Helical" evidence="1">
    <location>
        <begin position="33"/>
        <end position="57"/>
    </location>
</feature>
<proteinExistence type="predicted"/>
<dbReference type="Proteomes" id="UP000297459">
    <property type="component" value="Unassembled WGS sequence"/>
</dbReference>
<evidence type="ECO:0000256" key="1">
    <source>
        <dbReference type="SAM" id="Phobius"/>
    </source>
</evidence>
<keyword evidence="3" id="KW-0645">Protease</keyword>
<keyword evidence="1" id="KW-0472">Membrane</keyword>
<sequence>MKLLKIIGMFILAILIMGVTQGITSLFDNLIEFLGIGVILQGIFYIIFAFFVVRFFIKRIFKDSLESYRITAPKFHKTYVLLGLGLPILVYAIYFIFVPGEFKIHHFNSLNETMRMIFWSIFVTALGGGIVEEMVCRGFLMGYIEKQTNIKVAIISTSVFFGVIHVLNGALNISSFLLLLMSGSLVGLMFALATYKFNTIWASITLHFFWNLSQIIFITEKESSTAVWQYVLHTNNIAISGNQFGFEASLISIFGYLVVILLLLRVRRNSRLS</sequence>
<keyword evidence="3" id="KW-0482">Metalloprotease</keyword>
<feature type="transmembrane region" description="Helical" evidence="1">
    <location>
        <begin position="7"/>
        <end position="27"/>
    </location>
</feature>
<evidence type="ECO:0000259" key="2">
    <source>
        <dbReference type="Pfam" id="PF02517"/>
    </source>
</evidence>
<dbReference type="Pfam" id="PF02517">
    <property type="entry name" value="Rce1-like"/>
    <property type="match status" value="1"/>
</dbReference>